<protein>
    <submittedName>
        <fullName evidence="1">Uncharacterized protein</fullName>
    </submittedName>
</protein>
<dbReference type="SUPFAM" id="SSF50978">
    <property type="entry name" value="WD40 repeat-like"/>
    <property type="match status" value="1"/>
</dbReference>
<dbReference type="EMBL" id="CP076749">
    <property type="protein sequence ID" value="QWW21971.1"/>
    <property type="molecule type" value="Genomic_DNA"/>
</dbReference>
<name>A0A8F2VY70_CANAR</name>
<evidence type="ECO:0000313" key="1">
    <source>
        <dbReference type="EMBL" id="QWW21971.1"/>
    </source>
</evidence>
<organism evidence="1">
    <name type="scientific">Candidozyma auris</name>
    <name type="common">Yeast</name>
    <name type="synonym">Candida auris</name>
    <dbReference type="NCBI Taxonomy" id="498019"/>
    <lineage>
        <taxon>Eukaryota</taxon>
        <taxon>Fungi</taxon>
        <taxon>Dikarya</taxon>
        <taxon>Ascomycota</taxon>
        <taxon>Saccharomycotina</taxon>
        <taxon>Pichiomycetes</taxon>
        <taxon>Metschnikowiaceae</taxon>
        <taxon>Candidozyma</taxon>
    </lineage>
</organism>
<gene>
    <name evidence="1" type="ORF">CA7LBN_000717</name>
</gene>
<dbReference type="InterPro" id="IPR015943">
    <property type="entry name" value="WD40/YVTN_repeat-like_dom_sf"/>
</dbReference>
<dbReference type="Proteomes" id="UP000825438">
    <property type="component" value="Chromosome I"/>
</dbReference>
<proteinExistence type="predicted"/>
<reference evidence="1" key="1">
    <citation type="submission" date="2021-06" db="EMBL/GenBank/DDBJ databases">
        <title>Candida auris outbreak in lebanese hospital.</title>
        <authorList>
            <person name="Finianos M."/>
        </authorList>
    </citation>
    <scope>NUCLEOTIDE SEQUENCE</scope>
    <source>
        <strain evidence="1">CA7LBN</strain>
    </source>
</reference>
<accession>A0A8F2VY70</accession>
<dbReference type="InterPro" id="IPR036322">
    <property type="entry name" value="WD40_repeat_dom_sf"/>
</dbReference>
<dbReference type="AlphaFoldDB" id="A0A8F2VY70"/>
<dbReference type="Gene3D" id="2.130.10.10">
    <property type="entry name" value="YVTN repeat-like/Quinoprotein amine dehydrogenase"/>
    <property type="match status" value="1"/>
</dbReference>
<sequence>MISSVEVVSPAHAVVGSSDSSLALVSLPPHGTNARDLFSPRARFPQKCSVAPVSALSFNPTASALFASAQTTVSVWDVVKQAKLASCRLSSPDSALAGAWLSPTLAASAGSGCGVSFWDTRAGARKVHWAKVARDNLYFVARGENGVFCGGGDGVVHHVDVRNNLHEELRFGDFSAIVGMNTSAGGDQVVVVFETGDVRVAAKNASVVEFSGVGMAAKSRIGCAVDKEMVAVGTEDGKVMVWKNGDRMESLEFGSSAVSGLEFCGDDIVAVDEHALGSGFAAITTNEAPSQNTKVSNTRGLQTVNIKSLERFPVLAPS</sequence>